<dbReference type="EMBL" id="JASPKZ010007267">
    <property type="protein sequence ID" value="KAJ9585484.1"/>
    <property type="molecule type" value="Genomic_DNA"/>
</dbReference>
<evidence type="ECO:0000313" key="1">
    <source>
        <dbReference type="EMBL" id="KAJ9585484.1"/>
    </source>
</evidence>
<reference evidence="1" key="2">
    <citation type="submission" date="2023-05" db="EMBL/GenBank/DDBJ databases">
        <authorList>
            <person name="Fouks B."/>
        </authorList>
    </citation>
    <scope>NUCLEOTIDE SEQUENCE</scope>
    <source>
        <strain evidence="1">Stay&amp;Tobe</strain>
        <tissue evidence="1">Testes</tissue>
    </source>
</reference>
<feature type="non-terminal residue" evidence="1">
    <location>
        <position position="1"/>
    </location>
</feature>
<reference evidence="1" key="1">
    <citation type="journal article" date="2023" name="IScience">
        <title>Live-bearing cockroach genome reveals convergent evolutionary mechanisms linked to viviparity in insects and beyond.</title>
        <authorList>
            <person name="Fouks B."/>
            <person name="Harrison M.C."/>
            <person name="Mikhailova A.A."/>
            <person name="Marchal E."/>
            <person name="English S."/>
            <person name="Carruthers M."/>
            <person name="Jennings E.C."/>
            <person name="Chiamaka E.L."/>
            <person name="Frigard R.A."/>
            <person name="Pippel M."/>
            <person name="Attardo G.M."/>
            <person name="Benoit J.B."/>
            <person name="Bornberg-Bauer E."/>
            <person name="Tobe S.S."/>
        </authorList>
    </citation>
    <scope>NUCLEOTIDE SEQUENCE</scope>
    <source>
        <strain evidence="1">Stay&amp;Tobe</strain>
    </source>
</reference>
<name>A0AAD7ZRE8_DIPPU</name>
<feature type="non-terminal residue" evidence="1">
    <location>
        <position position="113"/>
    </location>
</feature>
<keyword evidence="2" id="KW-1185">Reference proteome</keyword>
<protein>
    <submittedName>
        <fullName evidence="1">Uncharacterized protein</fullName>
    </submittedName>
</protein>
<dbReference type="AlphaFoldDB" id="A0AAD7ZRE8"/>
<gene>
    <name evidence="1" type="ORF">L9F63_002723</name>
</gene>
<organism evidence="1 2">
    <name type="scientific">Diploptera punctata</name>
    <name type="common">Pacific beetle cockroach</name>
    <dbReference type="NCBI Taxonomy" id="6984"/>
    <lineage>
        <taxon>Eukaryota</taxon>
        <taxon>Metazoa</taxon>
        <taxon>Ecdysozoa</taxon>
        <taxon>Arthropoda</taxon>
        <taxon>Hexapoda</taxon>
        <taxon>Insecta</taxon>
        <taxon>Pterygota</taxon>
        <taxon>Neoptera</taxon>
        <taxon>Polyneoptera</taxon>
        <taxon>Dictyoptera</taxon>
        <taxon>Blattodea</taxon>
        <taxon>Blaberoidea</taxon>
        <taxon>Blaberidae</taxon>
        <taxon>Diplopterinae</taxon>
        <taxon>Diploptera</taxon>
    </lineage>
</organism>
<sequence length="113" mass="13082">LKTRCHYESFLANVSLFLPYIARKGGDSVVGIYNENRVFPGVKSEDIYGSCDLLKNVLTIYRMIPESFFTFLFHGPCSSFFADFFLKLFSRIELLFVNEMHKCESLHLLLLVL</sequence>
<proteinExistence type="predicted"/>
<evidence type="ECO:0000313" key="2">
    <source>
        <dbReference type="Proteomes" id="UP001233999"/>
    </source>
</evidence>
<comment type="caution">
    <text evidence="1">The sequence shown here is derived from an EMBL/GenBank/DDBJ whole genome shotgun (WGS) entry which is preliminary data.</text>
</comment>
<dbReference type="Proteomes" id="UP001233999">
    <property type="component" value="Unassembled WGS sequence"/>
</dbReference>
<accession>A0AAD7ZRE8</accession>